<name>A0A2D2D114_METT3</name>
<dbReference type="RefSeq" id="WP_003609152.1">
    <property type="nucleotide sequence ID" value="NZ_ADVE02000001.1"/>
</dbReference>
<comment type="similarity">
    <text evidence="1">Belongs to the enoyl-CoA hydratase/isomerase family.</text>
</comment>
<dbReference type="Pfam" id="PF00378">
    <property type="entry name" value="ECH_1"/>
    <property type="match status" value="1"/>
</dbReference>
<dbReference type="GO" id="GO:0008300">
    <property type="term" value="P:isoprenoid catabolic process"/>
    <property type="evidence" value="ECO:0007669"/>
    <property type="project" value="TreeGrafter"/>
</dbReference>
<dbReference type="STRING" id="595536.GCA_000178815_02575"/>
<keyword evidence="2" id="KW-0456">Lyase</keyword>
<dbReference type="InterPro" id="IPR029045">
    <property type="entry name" value="ClpP/crotonase-like_dom_sf"/>
</dbReference>
<dbReference type="GO" id="GO:0004300">
    <property type="term" value="F:enoyl-CoA hydratase activity"/>
    <property type="evidence" value="ECO:0007669"/>
    <property type="project" value="UniProtKB-EC"/>
</dbReference>
<dbReference type="EMBL" id="CP023737">
    <property type="protein sequence ID" value="ATQ68691.1"/>
    <property type="molecule type" value="Genomic_DNA"/>
</dbReference>
<dbReference type="InterPro" id="IPR051683">
    <property type="entry name" value="Enoyl-CoA_Hydratase/Isomerase"/>
</dbReference>
<dbReference type="CDD" id="cd06558">
    <property type="entry name" value="crotonase-like"/>
    <property type="match status" value="1"/>
</dbReference>
<dbReference type="PANTHER" id="PTHR42964:SF1">
    <property type="entry name" value="POLYKETIDE BIOSYNTHESIS ENOYL-COA HYDRATASE PKSH-RELATED"/>
    <property type="match status" value="1"/>
</dbReference>
<dbReference type="InterPro" id="IPR001753">
    <property type="entry name" value="Enoyl-CoA_hydra/iso"/>
</dbReference>
<sequence length="273" mass="29148">MSDVIKPILLESVDARGVASLTFNRPGRRNALDPALVVETTAALRRLEARADVRIVTLAGAGGNFCAGGDIESMKRMATESFEENERDALLLAELMETLDRLGKPTLALVQGAVYGGGVGLVACCDIVLAADNARFCLSEVKIGLTPSVIGPYVHRAIGPRQARRYFLSAEVIPATSACEIGLAHVVAPQQELGAAGARIIDALLAAAPGAVREAKESCFLFARHPIDEDLTKEMAKRIALRRTSPEGREGFAAFLEKRSPAWRIATKGRDVS</sequence>
<dbReference type="EC" id="4.2.1.17" evidence="2"/>
<dbReference type="Proteomes" id="UP000230709">
    <property type="component" value="Chromosome"/>
</dbReference>
<protein>
    <submittedName>
        <fullName evidence="2">Enoyl-CoA hydratase</fullName>
        <ecNumber evidence="2">4.2.1.17</ecNumber>
    </submittedName>
</protein>
<reference evidence="3" key="1">
    <citation type="submission" date="2017-10" db="EMBL/GenBank/DDBJ databases">
        <title>Completed PacBio SMRT sequence of Methylosinus trichosporium OB3b reveals presence of a third large plasmid.</title>
        <authorList>
            <person name="Charles T.C."/>
            <person name="Lynch M.D.J."/>
            <person name="Heil J.R."/>
            <person name="Cheng J."/>
        </authorList>
    </citation>
    <scope>NUCLEOTIDE SEQUENCE [LARGE SCALE GENOMIC DNA]</scope>
    <source>
        <strain evidence="3">OB3b</strain>
    </source>
</reference>
<gene>
    <name evidence="2" type="ORF">CQW49_12950</name>
</gene>
<evidence type="ECO:0000256" key="1">
    <source>
        <dbReference type="ARBA" id="ARBA00005254"/>
    </source>
</evidence>
<dbReference type="SUPFAM" id="SSF52096">
    <property type="entry name" value="ClpP/crotonase"/>
    <property type="match status" value="1"/>
</dbReference>
<dbReference type="InterPro" id="IPR014748">
    <property type="entry name" value="Enoyl-CoA_hydra_C"/>
</dbReference>
<evidence type="ECO:0000313" key="2">
    <source>
        <dbReference type="EMBL" id="ATQ68691.1"/>
    </source>
</evidence>
<dbReference type="AlphaFoldDB" id="A0A2D2D114"/>
<proteinExistence type="inferred from homology"/>
<dbReference type="Gene3D" id="3.90.226.10">
    <property type="entry name" value="2-enoyl-CoA Hydratase, Chain A, domain 1"/>
    <property type="match status" value="1"/>
</dbReference>
<dbReference type="KEGG" id="mtw:CQW49_12950"/>
<accession>A0A2D2D114</accession>
<keyword evidence="3" id="KW-1185">Reference proteome</keyword>
<dbReference type="PANTHER" id="PTHR42964">
    <property type="entry name" value="ENOYL-COA HYDRATASE"/>
    <property type="match status" value="1"/>
</dbReference>
<dbReference type="Gene3D" id="1.10.12.10">
    <property type="entry name" value="Lyase 2-enoyl-coa Hydratase, Chain A, domain 2"/>
    <property type="match status" value="1"/>
</dbReference>
<organism evidence="2 3">
    <name type="scientific">Methylosinus trichosporium (strain ATCC 35070 / NCIMB 11131 / UNIQEM 75 / OB3b)</name>
    <dbReference type="NCBI Taxonomy" id="595536"/>
    <lineage>
        <taxon>Bacteria</taxon>
        <taxon>Pseudomonadati</taxon>
        <taxon>Pseudomonadota</taxon>
        <taxon>Alphaproteobacteria</taxon>
        <taxon>Hyphomicrobiales</taxon>
        <taxon>Methylocystaceae</taxon>
        <taxon>Methylosinus</taxon>
    </lineage>
</organism>
<evidence type="ECO:0000313" key="3">
    <source>
        <dbReference type="Proteomes" id="UP000230709"/>
    </source>
</evidence>